<dbReference type="SUPFAM" id="SSF46785">
    <property type="entry name" value="Winged helix' DNA-binding domain"/>
    <property type="match status" value="1"/>
</dbReference>
<dbReference type="InterPro" id="IPR000835">
    <property type="entry name" value="HTH_MarR-typ"/>
</dbReference>
<dbReference type="AlphaFoldDB" id="A0A3Q9QZG5"/>
<dbReference type="Gene3D" id="1.10.10.10">
    <property type="entry name" value="Winged helix-like DNA-binding domain superfamily/Winged helix DNA-binding domain"/>
    <property type="match status" value="1"/>
</dbReference>
<dbReference type="SMART" id="SM00347">
    <property type="entry name" value="HTH_MARR"/>
    <property type="match status" value="1"/>
</dbReference>
<dbReference type="PANTHER" id="PTHR33164">
    <property type="entry name" value="TRANSCRIPTIONAL REGULATOR, MARR FAMILY"/>
    <property type="match status" value="1"/>
</dbReference>
<dbReference type="RefSeq" id="WP_127487230.1">
    <property type="nucleotide sequence ID" value="NZ_CP022572.1"/>
</dbReference>
<dbReference type="InterPro" id="IPR036388">
    <property type="entry name" value="WH-like_DNA-bd_sf"/>
</dbReference>
<dbReference type="PROSITE" id="PS50995">
    <property type="entry name" value="HTH_MARR_2"/>
    <property type="match status" value="1"/>
</dbReference>
<dbReference type="GO" id="GO:0003700">
    <property type="term" value="F:DNA-binding transcription factor activity"/>
    <property type="evidence" value="ECO:0007669"/>
    <property type="project" value="InterPro"/>
</dbReference>
<dbReference type="GO" id="GO:0003677">
    <property type="term" value="F:DNA binding"/>
    <property type="evidence" value="ECO:0007669"/>
    <property type="project" value="UniProtKB-KW"/>
</dbReference>
<gene>
    <name evidence="3" type="ORF">CHR53_15215</name>
</gene>
<accession>A0A3Q9QZG5</accession>
<proteinExistence type="predicted"/>
<evidence type="ECO:0000259" key="2">
    <source>
        <dbReference type="PROSITE" id="PS50995"/>
    </source>
</evidence>
<dbReference type="Proteomes" id="UP000282892">
    <property type="component" value="Chromosome"/>
</dbReference>
<dbReference type="KEGG" id="nmk:CHR53_15215"/>
<dbReference type="InterPro" id="IPR039422">
    <property type="entry name" value="MarR/SlyA-like"/>
</dbReference>
<reference evidence="3 4" key="1">
    <citation type="submission" date="2017-07" db="EMBL/GenBank/DDBJ databases">
        <title>The complete genome sequence of Bacillus mesonae strain H20-5, an efficient strain improving plant abiotic stress resistance.</title>
        <authorList>
            <person name="Kim S.Y."/>
            <person name="Song H."/>
            <person name="Sang M.K."/>
            <person name="Weon H.-Y."/>
            <person name="Song J."/>
        </authorList>
    </citation>
    <scope>NUCLEOTIDE SEQUENCE [LARGE SCALE GENOMIC DNA]</scope>
    <source>
        <strain evidence="3 4">H20-5</strain>
    </source>
</reference>
<feature type="domain" description="HTH marR-type" evidence="2">
    <location>
        <begin position="8"/>
        <end position="145"/>
    </location>
</feature>
<dbReference type="PANTHER" id="PTHR33164:SF106">
    <property type="entry name" value="TRANSCRIPTIONAL REGULATORY PROTEIN"/>
    <property type="match status" value="1"/>
</dbReference>
<evidence type="ECO:0000313" key="3">
    <source>
        <dbReference type="EMBL" id="AZU62518.1"/>
    </source>
</evidence>
<evidence type="ECO:0000256" key="1">
    <source>
        <dbReference type="ARBA" id="ARBA00023125"/>
    </source>
</evidence>
<keyword evidence="1" id="KW-0238">DNA-binding</keyword>
<name>A0A3Q9QZG5_9BACI</name>
<organism evidence="3 4">
    <name type="scientific">Neobacillus mesonae</name>
    <dbReference type="NCBI Taxonomy" id="1193713"/>
    <lineage>
        <taxon>Bacteria</taxon>
        <taxon>Bacillati</taxon>
        <taxon>Bacillota</taxon>
        <taxon>Bacilli</taxon>
        <taxon>Bacillales</taxon>
        <taxon>Bacillaceae</taxon>
        <taxon>Neobacillus</taxon>
    </lineage>
</organism>
<evidence type="ECO:0000313" key="4">
    <source>
        <dbReference type="Proteomes" id="UP000282892"/>
    </source>
</evidence>
<sequence>MFKKNLSREQLLELFNEELRNFSTETIMFHQNVAERLGLNSTDHKCLDIILRNYPMTAGKLAEMTGFTTGTVTGVIDRLEKASYVYRDKDPNDRRRVIINVHLQKVEKEILPLFASFSQSMRELFEKYNEQEIKFLFEFVARCRAILHEESKKVR</sequence>
<dbReference type="OrthoDB" id="162531at2"/>
<dbReference type="InterPro" id="IPR036390">
    <property type="entry name" value="WH_DNA-bd_sf"/>
</dbReference>
<protein>
    <recommendedName>
        <fullName evidence="2">HTH marR-type domain-containing protein</fullName>
    </recommendedName>
</protein>
<keyword evidence="4" id="KW-1185">Reference proteome</keyword>
<dbReference type="EMBL" id="CP022572">
    <property type="protein sequence ID" value="AZU62518.1"/>
    <property type="molecule type" value="Genomic_DNA"/>
</dbReference>
<dbReference type="STRING" id="1193713.GCA_001636315_05495"/>
<dbReference type="GO" id="GO:0006950">
    <property type="term" value="P:response to stress"/>
    <property type="evidence" value="ECO:0007669"/>
    <property type="project" value="TreeGrafter"/>
</dbReference>
<dbReference type="Pfam" id="PF01047">
    <property type="entry name" value="MarR"/>
    <property type="match status" value="1"/>
</dbReference>